<feature type="transmembrane region" description="Helical" evidence="1">
    <location>
        <begin position="173"/>
        <end position="192"/>
    </location>
</feature>
<feature type="transmembrane region" description="Helical" evidence="1">
    <location>
        <begin position="108"/>
        <end position="126"/>
    </location>
</feature>
<keyword evidence="1" id="KW-0472">Membrane</keyword>
<feature type="transmembrane region" description="Helical" evidence="1">
    <location>
        <begin position="198"/>
        <end position="217"/>
    </location>
</feature>
<evidence type="ECO:0000256" key="1">
    <source>
        <dbReference type="SAM" id="Phobius"/>
    </source>
</evidence>
<dbReference type="GO" id="GO:0016020">
    <property type="term" value="C:membrane"/>
    <property type="evidence" value="ECO:0007669"/>
    <property type="project" value="TreeGrafter"/>
</dbReference>
<feature type="transmembrane region" description="Helical" evidence="1">
    <location>
        <begin position="262"/>
        <end position="279"/>
    </location>
</feature>
<dbReference type="GO" id="GO:0016747">
    <property type="term" value="F:acyltransferase activity, transferring groups other than amino-acyl groups"/>
    <property type="evidence" value="ECO:0007669"/>
    <property type="project" value="InterPro"/>
</dbReference>
<keyword evidence="1" id="KW-0812">Transmembrane</keyword>
<dbReference type="InterPro" id="IPR002656">
    <property type="entry name" value="Acyl_transf_3_dom"/>
</dbReference>
<organism evidence="3 4">
    <name type="scientific">Gluconacetobacter diazotrophicus (strain ATCC 49037 / DSM 5601 / CCUG 37298 / CIP 103539 / LMG 7603 / PAl5)</name>
    <dbReference type="NCBI Taxonomy" id="272568"/>
    <lineage>
        <taxon>Bacteria</taxon>
        <taxon>Pseudomonadati</taxon>
        <taxon>Pseudomonadota</taxon>
        <taxon>Alphaproteobacteria</taxon>
        <taxon>Acetobacterales</taxon>
        <taxon>Acetobacteraceae</taxon>
        <taxon>Gluconacetobacter</taxon>
    </lineage>
</organism>
<evidence type="ECO:0000259" key="2">
    <source>
        <dbReference type="Pfam" id="PF01757"/>
    </source>
</evidence>
<evidence type="ECO:0000313" key="4">
    <source>
        <dbReference type="Proteomes" id="UP000001176"/>
    </source>
</evidence>
<reference evidence="3 4" key="1">
    <citation type="journal article" date="2009" name="BMC Genomics">
        <title>Complete genome sequence of the sugarcane nitrogen-fixing endophyte Gluconacetobacter diazotrophicus Pal5.</title>
        <authorList>
            <person name="Bertalan M."/>
            <person name="Albano R."/>
            <person name="Padua V."/>
            <person name="Rouws L."/>
            <person name="Rojas C."/>
            <person name="Hemerly A."/>
            <person name="Teixeira K."/>
            <person name="Schwab S."/>
            <person name="Araujo J."/>
            <person name="Oliveira A."/>
            <person name="Franca L."/>
            <person name="Magalhaes V."/>
            <person name="Alqueres S."/>
            <person name="Cardoso A."/>
            <person name="Almeida W."/>
            <person name="Loureiro M.M."/>
            <person name="Nogueira E."/>
            <person name="Cidade D."/>
            <person name="Oliveira D."/>
            <person name="Simao T."/>
            <person name="Macedo J."/>
            <person name="Valadao A."/>
            <person name="Dreschsel M."/>
            <person name="Freitas F."/>
            <person name="Vidal M."/>
            <person name="Guedes H."/>
            <person name="Rodrigues E."/>
            <person name="Meneses C."/>
            <person name="Brioso P."/>
            <person name="Pozzer L."/>
            <person name="Figueiredo D."/>
            <person name="Montano H."/>
            <person name="Junior J."/>
            <person name="Filho G."/>
            <person name="Flores V."/>
            <person name="Ferreira B."/>
            <person name="Branco A."/>
            <person name="Gonzalez P."/>
            <person name="Guillobel H."/>
            <person name="Lemos M."/>
            <person name="Seibel L."/>
            <person name="Macedo J."/>
            <person name="Alves-Ferreira M."/>
            <person name="Sachetto-Martins G."/>
            <person name="Coelho A."/>
            <person name="Santos E."/>
            <person name="Amaral G."/>
            <person name="Neves A."/>
            <person name="Pacheco A.B."/>
            <person name="Carvalho D."/>
            <person name="Lery L."/>
            <person name="Bisch P."/>
            <person name="Rossle S.C."/>
            <person name="Urmenyi T."/>
            <person name="Kruger W.V."/>
            <person name="Martins O."/>
            <person name="Baldani J.I."/>
            <person name="Ferreira P.C."/>
        </authorList>
    </citation>
    <scope>NUCLEOTIDE SEQUENCE [LARGE SCALE GENOMIC DNA]</scope>
    <source>
        <strain evidence="4">ATCC 49037 / DSM 5601 / CCUG 37298 / CIP 103539 / LMG 7603 / PAl5</strain>
    </source>
</reference>
<dbReference type="PANTHER" id="PTHR23028:SF131">
    <property type="entry name" value="BLR2367 PROTEIN"/>
    <property type="match status" value="1"/>
</dbReference>
<feature type="transmembrane region" description="Helical" evidence="1">
    <location>
        <begin position="349"/>
        <end position="367"/>
    </location>
</feature>
<name>A9HND5_GLUDA</name>
<dbReference type="Proteomes" id="UP000001176">
    <property type="component" value="Chromosome"/>
</dbReference>
<keyword evidence="3" id="KW-0012">Acyltransferase</keyword>
<feature type="transmembrane region" description="Helical" evidence="1">
    <location>
        <begin position="21"/>
        <end position="41"/>
    </location>
</feature>
<feature type="transmembrane region" description="Helical" evidence="1">
    <location>
        <begin position="224"/>
        <end position="246"/>
    </location>
</feature>
<sequence length="418" mass="46318">MFHRVWRRRLRRNHELDAIRGIAAFVVLLHHAWLAMPRPWHDMAEPSSLWLFLRPAFLLRYTPLGLLVDGPRCVGLFFVLSGYVLAISLSGPRAGGYGRFVVRRLCRIYLPFAAIILVSAMVWGLVPAAGDRVPEASDWLSQGQWSVVPAFAVLLGHLAMIGTPALQSLDPPMWSLVVEMRVSLIFPLLYLVMTRYRAIGIAGVAVLYLLSCGIMSARDEVVPLSFGTSLLLTLDYMPLFVVGILLHQGRERLWHVWRSMPVIHRCVAILSVVGAYIAFQRSMPATEAALMAWAPGIGAHVAIDVTKNIIWQLSVAGGSVAAIMIALHSQRASRWLDLRPFQWLGSISYSLYLVHMPVLMAMVHALHGHMPMPAILAVSIILSLAVATLGFHWIEQPAIALGRHLTRRTMSAPVAVVP</sequence>
<proteinExistence type="predicted"/>
<accession>A9HND5</accession>
<keyword evidence="1" id="KW-1133">Transmembrane helix</keyword>
<dbReference type="InterPro" id="IPR050879">
    <property type="entry name" value="Acyltransferase_3"/>
</dbReference>
<feature type="transmembrane region" description="Helical" evidence="1">
    <location>
        <begin position="373"/>
        <end position="394"/>
    </location>
</feature>
<feature type="transmembrane region" description="Helical" evidence="1">
    <location>
        <begin position="61"/>
        <end position="87"/>
    </location>
</feature>
<dbReference type="AlphaFoldDB" id="A9HND5"/>
<dbReference type="GO" id="GO:0000271">
    <property type="term" value="P:polysaccharide biosynthetic process"/>
    <property type="evidence" value="ECO:0007669"/>
    <property type="project" value="TreeGrafter"/>
</dbReference>
<dbReference type="EMBL" id="AM889285">
    <property type="protein sequence ID" value="CAP56429.1"/>
    <property type="molecule type" value="Genomic_DNA"/>
</dbReference>
<dbReference type="KEGG" id="gdi:GDI2486"/>
<feature type="transmembrane region" description="Helical" evidence="1">
    <location>
        <begin position="309"/>
        <end position="328"/>
    </location>
</feature>
<gene>
    <name evidence="3" type="ordered locus">GDI2486</name>
</gene>
<feature type="domain" description="Acyltransferase 3" evidence="2">
    <location>
        <begin position="13"/>
        <end position="389"/>
    </location>
</feature>
<keyword evidence="4" id="KW-1185">Reference proteome</keyword>
<evidence type="ECO:0000313" key="3">
    <source>
        <dbReference type="EMBL" id="CAP56429.1"/>
    </source>
</evidence>
<keyword evidence="3" id="KW-0808">Transferase</keyword>
<protein>
    <submittedName>
        <fullName evidence="3">Putative acyltransferase protein</fullName>
    </submittedName>
</protein>
<dbReference type="PANTHER" id="PTHR23028">
    <property type="entry name" value="ACETYLTRANSFERASE"/>
    <property type="match status" value="1"/>
</dbReference>
<dbReference type="Pfam" id="PF01757">
    <property type="entry name" value="Acyl_transf_3"/>
    <property type="match status" value="1"/>
</dbReference>